<dbReference type="EMBL" id="LN871598">
    <property type="protein sequence ID" value="SJK86560.1"/>
    <property type="molecule type" value="Genomic_DNA"/>
</dbReference>
<dbReference type="GO" id="GO:0042026">
    <property type="term" value="P:protein refolding"/>
    <property type="evidence" value="ECO:0007669"/>
    <property type="project" value="InterPro"/>
</dbReference>
<dbReference type="NCBIfam" id="NF009489">
    <property type="entry name" value="PRK12851.1"/>
    <property type="match status" value="1"/>
</dbReference>
<dbReference type="InterPro" id="IPR027410">
    <property type="entry name" value="TCP-1-like_intermed_sf"/>
</dbReference>
<evidence type="ECO:0000313" key="7">
    <source>
        <dbReference type="Proteomes" id="UP000002899"/>
    </source>
</evidence>
<dbReference type="NCBIfam" id="NF000592">
    <property type="entry name" value="PRK00013.1"/>
    <property type="match status" value="1"/>
</dbReference>
<dbReference type="Gene3D" id="3.50.7.10">
    <property type="entry name" value="GroEL"/>
    <property type="match status" value="1"/>
</dbReference>
<reference evidence="6 7" key="3">
    <citation type="journal article" date="2016" name="Sci. Rep.">
        <title>Genome-wide diversity and gene expression profiling of Babesia microti isolates identify polymorphic genes that mediate host-pathogen interactions.</title>
        <authorList>
            <person name="Silva J.C."/>
            <person name="Cornillot E."/>
            <person name="McCracken C."/>
            <person name="Usmani-Brown S."/>
            <person name="Dwivedi A."/>
            <person name="Ifeonu O.O."/>
            <person name="Crabtree J."/>
            <person name="Gotia H.T."/>
            <person name="Virji A.Z."/>
            <person name="Reynes C."/>
            <person name="Colinge J."/>
            <person name="Kumar V."/>
            <person name="Lawres L."/>
            <person name="Pazzi J.E."/>
            <person name="Pablo J.V."/>
            <person name="Hung C."/>
            <person name="Brancato J."/>
            <person name="Kumari P."/>
            <person name="Orvis J."/>
            <person name="Tretina K."/>
            <person name="Chibucos M."/>
            <person name="Ott S."/>
            <person name="Sadzewicz L."/>
            <person name="Sengamalay N."/>
            <person name="Shetty A.C."/>
            <person name="Su Q."/>
            <person name="Tallon L."/>
            <person name="Fraser C.M."/>
            <person name="Frutos R."/>
            <person name="Molina D.M."/>
            <person name="Krause P.J."/>
            <person name="Ben Mamoun C."/>
        </authorList>
    </citation>
    <scope>NUCLEOTIDE SEQUENCE [LARGE SCALE GENOMIC DNA]</scope>
    <source>
        <strain evidence="6 7">RI</strain>
    </source>
</reference>
<dbReference type="SUPFAM" id="SSF52029">
    <property type="entry name" value="GroEL apical domain-like"/>
    <property type="match status" value="1"/>
</dbReference>
<dbReference type="RefSeq" id="XP_012649274.2">
    <property type="nucleotide sequence ID" value="XM_012793820.2"/>
</dbReference>
<dbReference type="NCBIfam" id="NF009488">
    <property type="entry name" value="PRK12850.1"/>
    <property type="match status" value="1"/>
</dbReference>
<keyword evidence="3" id="KW-0067">ATP-binding</keyword>
<dbReference type="VEuPathDB" id="PiroplasmaDB:BMR1_03g03315"/>
<evidence type="ECO:0000256" key="3">
    <source>
        <dbReference type="ARBA" id="ARBA00022840"/>
    </source>
</evidence>
<comment type="similarity">
    <text evidence="1 5">Belongs to the chaperonin (HSP60) family.</text>
</comment>
<reference evidence="6 7" key="2">
    <citation type="journal article" date="2013" name="PLoS ONE">
        <title>Whole genome mapping and re-organization of the nuclear and mitochondrial genomes of Babesia microti isolates.</title>
        <authorList>
            <person name="Cornillot E."/>
            <person name="Dassouli A."/>
            <person name="Garg A."/>
            <person name="Pachikara N."/>
            <person name="Randazzo S."/>
            <person name="Depoix D."/>
            <person name="Carcy B."/>
            <person name="Delbecq S."/>
            <person name="Frutos R."/>
            <person name="Silva J.C."/>
            <person name="Sutton R."/>
            <person name="Krause P.J."/>
            <person name="Mamoun C.B."/>
        </authorList>
    </citation>
    <scope>NUCLEOTIDE SEQUENCE [LARGE SCALE GENOMIC DNA]</scope>
    <source>
        <strain evidence="6 7">RI</strain>
    </source>
</reference>
<dbReference type="InterPro" id="IPR027409">
    <property type="entry name" value="GroEL-like_apical_dom_sf"/>
</dbReference>
<dbReference type="HAMAP" id="MF_00600">
    <property type="entry name" value="CH60"/>
    <property type="match status" value="1"/>
</dbReference>
<proteinExistence type="inferred from homology"/>
<evidence type="ECO:0000256" key="5">
    <source>
        <dbReference type="RuleBase" id="RU000418"/>
    </source>
</evidence>
<evidence type="ECO:0000256" key="2">
    <source>
        <dbReference type="ARBA" id="ARBA00022741"/>
    </source>
</evidence>
<dbReference type="OrthoDB" id="1733909at2759"/>
<dbReference type="SUPFAM" id="SSF54849">
    <property type="entry name" value="GroEL-intermediate domain like"/>
    <property type="match status" value="1"/>
</dbReference>
<dbReference type="KEGG" id="bmic:BMR1_03g03315"/>
<dbReference type="GO" id="GO:0140662">
    <property type="term" value="F:ATP-dependent protein folding chaperone"/>
    <property type="evidence" value="ECO:0007669"/>
    <property type="project" value="InterPro"/>
</dbReference>
<dbReference type="SUPFAM" id="SSF48592">
    <property type="entry name" value="GroEL equatorial domain-like"/>
    <property type="match status" value="1"/>
</dbReference>
<accession>A0A1R4AC56</accession>
<dbReference type="PROSITE" id="PS00296">
    <property type="entry name" value="CHAPERONINS_CPN60"/>
    <property type="match status" value="1"/>
</dbReference>
<dbReference type="NCBIfam" id="TIGR02348">
    <property type="entry name" value="GroEL"/>
    <property type="match status" value="1"/>
</dbReference>
<dbReference type="GeneID" id="24425309"/>
<keyword evidence="2" id="KW-0547">Nucleotide-binding</keyword>
<evidence type="ECO:0000256" key="4">
    <source>
        <dbReference type="ARBA" id="ARBA00023186"/>
    </source>
</evidence>
<dbReference type="InterPro" id="IPR002423">
    <property type="entry name" value="Cpn60/GroEL/TCP-1"/>
</dbReference>
<dbReference type="GO" id="GO:0005524">
    <property type="term" value="F:ATP binding"/>
    <property type="evidence" value="ECO:0007669"/>
    <property type="project" value="UniProtKB-KW"/>
</dbReference>
<dbReference type="Pfam" id="PF00118">
    <property type="entry name" value="Cpn60_TCP1"/>
    <property type="match status" value="1"/>
</dbReference>
<dbReference type="InterPro" id="IPR027413">
    <property type="entry name" value="GROEL-like_equatorial_sf"/>
</dbReference>
<sequence length="568" mass="60776">MALSTMKNSFLGNVKNLGQVRWISKDIRMGSESRLGMLAGCNKLADAVSVTLGPKGRNVVIGTSYGAPKITKDGVTVAKSIELKDPLANLGAQLVKQVASNTNDKAGDGTTTATILARAMFQRGCKAVDSGINPMDILRGINLSVEKIVSWLDNIKKQVTTNEEIFNVATISANGDKVIGRLIADAMQKVGIEGTITVSDGKTLNHELEVVEGLKLERGYISPYFIGNSKDLKVDLERPFILLHSEKISSVQSIIPVLEYVLQNQASLLIVAEDVDSEALATMIVNKLRLGLKICAIKAPGFGDTRREMLFDLASMTGAQVITPESGLKLDNPQQINQILGRAKLVTVSKDSTIIMEGSGDKNVIEERCNIIRSLIEQSNSDYEKEKLQERLAKMTGGVAVIKVGGASETEVNEIKDRVQDALCATKAAVEEGTVPGGATALLYATRQLDTLKPVNYDQKVGIDIVKEAIKAPLKQIVDNAGHEGAVVAGHLLKQEGHTLGFNAQTGQYVDMLAEGILDPTKVVKTALTDAASVASLMTTTEAAIIDLKEGKDETPSANPGGYMGDMY</sequence>
<dbReference type="NCBIfam" id="NF009487">
    <property type="entry name" value="PRK12849.1"/>
    <property type="match status" value="1"/>
</dbReference>
<dbReference type="PRINTS" id="PR00298">
    <property type="entry name" value="CHAPERONIN60"/>
</dbReference>
<evidence type="ECO:0000313" key="6">
    <source>
        <dbReference type="EMBL" id="SJK86560.1"/>
    </source>
</evidence>
<organism evidence="6 7">
    <name type="scientific">Babesia microti (strain RI)</name>
    <dbReference type="NCBI Taxonomy" id="1133968"/>
    <lineage>
        <taxon>Eukaryota</taxon>
        <taxon>Sar</taxon>
        <taxon>Alveolata</taxon>
        <taxon>Apicomplexa</taxon>
        <taxon>Aconoidasida</taxon>
        <taxon>Piroplasmida</taxon>
        <taxon>Babesiidae</taxon>
        <taxon>Babesia</taxon>
    </lineage>
</organism>
<protein>
    <submittedName>
        <fullName evidence="6">Chaperonin GroEL</fullName>
    </submittedName>
</protein>
<dbReference type="InterPro" id="IPR001844">
    <property type="entry name" value="Cpn60/GroEL"/>
</dbReference>
<dbReference type="Gene3D" id="1.10.560.10">
    <property type="entry name" value="GroEL-like equatorial domain"/>
    <property type="match status" value="1"/>
</dbReference>
<dbReference type="Proteomes" id="UP000002899">
    <property type="component" value="Chromosome III"/>
</dbReference>
<name>A0A1R4AC56_BABMR</name>
<dbReference type="AlphaFoldDB" id="A0A1R4AC56"/>
<dbReference type="CDD" id="cd03344">
    <property type="entry name" value="GroEL"/>
    <property type="match status" value="1"/>
</dbReference>
<keyword evidence="7" id="KW-1185">Reference proteome</keyword>
<evidence type="ECO:0000256" key="1">
    <source>
        <dbReference type="ARBA" id="ARBA00006607"/>
    </source>
</evidence>
<keyword evidence="4" id="KW-0143">Chaperone</keyword>
<gene>
    <name evidence="6" type="ORF">BMR1_03g03315</name>
</gene>
<dbReference type="Gene3D" id="3.30.260.10">
    <property type="entry name" value="TCP-1-like chaperonin intermediate domain"/>
    <property type="match status" value="1"/>
</dbReference>
<dbReference type="FunFam" id="3.50.7.10:FF:000001">
    <property type="entry name" value="60 kDa chaperonin"/>
    <property type="match status" value="1"/>
</dbReference>
<dbReference type="InterPro" id="IPR018370">
    <property type="entry name" value="Chaperonin_Cpn60_CS"/>
</dbReference>
<dbReference type="PANTHER" id="PTHR45633">
    <property type="entry name" value="60 KDA HEAT SHOCK PROTEIN, MITOCHONDRIAL"/>
    <property type="match status" value="1"/>
</dbReference>
<reference evidence="6 7" key="1">
    <citation type="journal article" date="2012" name="Nucleic Acids Res.">
        <title>Sequencing of the smallest Apicomplexan genome from the human pathogen Babesia microti.</title>
        <authorList>
            <person name="Cornillot E."/>
            <person name="Hadj-Kaddour K."/>
            <person name="Dassouli A."/>
            <person name="Noel B."/>
            <person name="Ranwez V."/>
            <person name="Vacherie B."/>
            <person name="Augagneur Y."/>
            <person name="Bres V."/>
            <person name="Duclos A."/>
            <person name="Randazzo S."/>
            <person name="Carcy B."/>
            <person name="Debierre-Grockiego F."/>
            <person name="Delbecq S."/>
            <person name="Moubri-Menage K."/>
            <person name="Shams-Eldin H."/>
            <person name="Usmani-Brown S."/>
            <person name="Bringaud F."/>
            <person name="Wincker P."/>
            <person name="Vivares C.P."/>
            <person name="Schwarz R.T."/>
            <person name="Schetters T.P."/>
            <person name="Krause P.J."/>
            <person name="Gorenflot A."/>
            <person name="Berry V."/>
            <person name="Barbe V."/>
            <person name="Ben Mamoun C."/>
        </authorList>
    </citation>
    <scope>NUCLEOTIDE SEQUENCE [LARGE SCALE GENOMIC DNA]</scope>
    <source>
        <strain evidence="6 7">RI</strain>
    </source>
</reference>